<accession>A0ABY3T128</accession>
<sequence>MYRRLIQLQAMTEKPLRAVMYDARTVVSRICGGLDDMQQLGNKALVIRAEIFADRLMTLVSALSDLGLKVDTASLPDVNTLETTAEYPITVQISSFASDTDARVTIPQIPG</sequence>
<dbReference type="EMBL" id="CP091244">
    <property type="protein sequence ID" value="UJS24665.1"/>
    <property type="molecule type" value="Genomic_DNA"/>
</dbReference>
<evidence type="ECO:0000313" key="2">
    <source>
        <dbReference type="Proteomes" id="UP001054801"/>
    </source>
</evidence>
<name>A0ABY3T128_9GAMM</name>
<proteinExistence type="predicted"/>
<keyword evidence="2" id="KW-1185">Reference proteome</keyword>
<dbReference type="Proteomes" id="UP001054801">
    <property type="component" value="Chromosome"/>
</dbReference>
<dbReference type="RefSeq" id="WP_236499297.1">
    <property type="nucleotide sequence ID" value="NZ_CP091244.1"/>
</dbReference>
<evidence type="ECO:0000313" key="1">
    <source>
        <dbReference type="EMBL" id="UJS24665.1"/>
    </source>
</evidence>
<gene>
    <name evidence="1" type="ORF">L2Y54_01130</name>
</gene>
<reference evidence="1" key="1">
    <citation type="journal article" date="2022" name="Microorganisms">
        <title>Two New Species of Filamentous Sulfur Bacteria of the Genus Thiothrix, Thiothrix winogradskyi sp. nov. and 'Candidatus Thiothrix sulfatifontis' sp. nov.</title>
        <authorList>
            <person name="Ravin N.V."/>
            <person name="Rossetti S."/>
            <person name="Beletsky A.V."/>
            <person name="Kadnikov V.V."/>
            <person name="Rudenko T.S."/>
            <person name="Smolyakov D.D."/>
            <person name="Moskvitina M.I."/>
            <person name="Gureeva M.V."/>
            <person name="Mardanov A.V."/>
            <person name="Grabovich M.Y."/>
        </authorList>
    </citation>
    <scope>NUCLEOTIDE SEQUENCE</scope>
    <source>
        <strain evidence="1">CT3</strain>
    </source>
</reference>
<protein>
    <submittedName>
        <fullName evidence="1">Uncharacterized protein</fullName>
    </submittedName>
</protein>
<organism evidence="1 2">
    <name type="scientific">Thiothrix winogradskyi</name>
    <dbReference type="NCBI Taxonomy" id="96472"/>
    <lineage>
        <taxon>Bacteria</taxon>
        <taxon>Pseudomonadati</taxon>
        <taxon>Pseudomonadota</taxon>
        <taxon>Gammaproteobacteria</taxon>
        <taxon>Thiotrichales</taxon>
        <taxon>Thiotrichaceae</taxon>
        <taxon>Thiothrix</taxon>
    </lineage>
</organism>